<dbReference type="GO" id="GO:0008270">
    <property type="term" value="F:zinc ion binding"/>
    <property type="evidence" value="ECO:0007669"/>
    <property type="project" value="UniProtKB-KW"/>
</dbReference>
<evidence type="ECO:0000256" key="1">
    <source>
        <dbReference type="SAM" id="SignalP"/>
    </source>
</evidence>
<feature type="signal peptide" evidence="1">
    <location>
        <begin position="1"/>
        <end position="16"/>
    </location>
</feature>
<feature type="chain" id="PRO_5036409996" description="Apple domain-containing protein" evidence="1">
    <location>
        <begin position="17"/>
        <end position="482"/>
    </location>
</feature>
<dbReference type="InterPro" id="IPR050952">
    <property type="entry name" value="TRIM-NHL_E3_ligases"/>
</dbReference>
<evidence type="ECO:0000259" key="2">
    <source>
        <dbReference type="Pfam" id="PF00024"/>
    </source>
</evidence>
<dbReference type="SUPFAM" id="SSF101898">
    <property type="entry name" value="NHL repeat"/>
    <property type="match status" value="1"/>
</dbReference>
<evidence type="ECO:0000313" key="3">
    <source>
        <dbReference type="EMBL" id="CAF0855149.1"/>
    </source>
</evidence>
<dbReference type="EMBL" id="CAJNOJ010000049">
    <property type="protein sequence ID" value="CAF0960224.1"/>
    <property type="molecule type" value="Genomic_DNA"/>
</dbReference>
<dbReference type="Proteomes" id="UP000663828">
    <property type="component" value="Unassembled WGS sequence"/>
</dbReference>
<comment type="caution">
    <text evidence="4">The sequence shown here is derived from an EMBL/GenBank/DDBJ whole genome shotgun (WGS) entry which is preliminary data.</text>
</comment>
<dbReference type="AlphaFoldDB" id="A0A814DY09"/>
<evidence type="ECO:0000313" key="6">
    <source>
        <dbReference type="Proteomes" id="UP000663852"/>
    </source>
</evidence>
<dbReference type="CDD" id="cd05819">
    <property type="entry name" value="NHL"/>
    <property type="match status" value="1"/>
</dbReference>
<dbReference type="PANTHER" id="PTHR24104">
    <property type="entry name" value="E3 UBIQUITIN-PROTEIN LIGASE NHLRC1-RELATED"/>
    <property type="match status" value="1"/>
</dbReference>
<dbReference type="PANTHER" id="PTHR24104:SF25">
    <property type="entry name" value="PROTEIN LIN-41"/>
    <property type="match status" value="1"/>
</dbReference>
<dbReference type="OrthoDB" id="10029454at2759"/>
<dbReference type="Gene3D" id="2.120.10.30">
    <property type="entry name" value="TolB, C-terminal domain"/>
    <property type="match status" value="2"/>
</dbReference>
<dbReference type="Proteomes" id="UP000663852">
    <property type="component" value="Unassembled WGS sequence"/>
</dbReference>
<reference evidence="4" key="1">
    <citation type="submission" date="2021-02" db="EMBL/GenBank/DDBJ databases">
        <authorList>
            <person name="Nowell W R."/>
        </authorList>
    </citation>
    <scope>NUCLEOTIDE SEQUENCE</scope>
</reference>
<evidence type="ECO:0000313" key="5">
    <source>
        <dbReference type="Proteomes" id="UP000663828"/>
    </source>
</evidence>
<dbReference type="InterPro" id="IPR003609">
    <property type="entry name" value="Pan_app"/>
</dbReference>
<feature type="domain" description="Apple" evidence="2">
    <location>
        <begin position="41"/>
        <end position="89"/>
    </location>
</feature>
<accession>A0A814DY09</accession>
<keyword evidence="5" id="KW-1185">Reference proteome</keyword>
<dbReference type="Pfam" id="PF00024">
    <property type="entry name" value="PAN_1"/>
    <property type="match status" value="1"/>
</dbReference>
<name>A0A814DY09_ADIRI</name>
<evidence type="ECO:0000313" key="4">
    <source>
        <dbReference type="EMBL" id="CAF0960224.1"/>
    </source>
</evidence>
<organism evidence="4 6">
    <name type="scientific">Adineta ricciae</name>
    <name type="common">Rotifer</name>
    <dbReference type="NCBI Taxonomy" id="249248"/>
    <lineage>
        <taxon>Eukaryota</taxon>
        <taxon>Metazoa</taxon>
        <taxon>Spiralia</taxon>
        <taxon>Gnathifera</taxon>
        <taxon>Rotifera</taxon>
        <taxon>Eurotatoria</taxon>
        <taxon>Bdelloidea</taxon>
        <taxon>Adinetida</taxon>
        <taxon>Adinetidae</taxon>
        <taxon>Adineta</taxon>
    </lineage>
</organism>
<keyword evidence="1" id="KW-0732">Signal</keyword>
<dbReference type="Pfam" id="PF06739">
    <property type="entry name" value="SBBP"/>
    <property type="match status" value="1"/>
</dbReference>
<sequence>MLLIFFTTSIFLPINAIYQSRLTISSAGYEFQPRYSIQLLTSTTTPTIADCSLLCNQLLSCRILDFDSLSERCRLFEADTITAGSIIVSSSSTSQVGTVHISSDLYVLIHNRSCNLCQEYRYETCAENTNICQCPRNSYWNGSVCALQLLENDTCVQRDACRSDLNLTCAQDYFDDTSDLGSTFGITVIGSCIGNLSTDQTFLASQSDITIDGNNTIYVGDNSNRMMSFAQNNCTARVLKSFSSWPTFAFYDNKTSWLYGVVMVLHLVYIWPINQTIPASGISYQNCSMNSQYYPSGIAVDSVGNVYVSSYYCNWVVKWAPNATSGTLAAGSMYEGGSTDYTLYAPYNIALDEENSFLYVVDRYNHRVQRFLLNGTGQGVTVAGGNGQGSAQNQLDRPTDIYLSRSKTEIYIGDSKNNRVQKWVLGQSSGTTVAGSPNGTSGRSPYLMNTAYGIAVDYEEKYLYVSDSLNNRIQRFSLRRNI</sequence>
<dbReference type="InterPro" id="IPR011042">
    <property type="entry name" value="6-blade_b-propeller_TolB-like"/>
</dbReference>
<protein>
    <recommendedName>
        <fullName evidence="2">Apple domain-containing protein</fullName>
    </recommendedName>
</protein>
<gene>
    <name evidence="4" type="ORF">EDS130_LOCUS12810</name>
    <name evidence="3" type="ORF">XAT740_LOCUS5689</name>
</gene>
<dbReference type="InterPro" id="IPR010620">
    <property type="entry name" value="SBBP_repeat"/>
</dbReference>
<proteinExistence type="predicted"/>
<dbReference type="EMBL" id="CAJNOR010000249">
    <property type="protein sequence ID" value="CAF0855149.1"/>
    <property type="molecule type" value="Genomic_DNA"/>
</dbReference>